<organism evidence="1 2">
    <name type="scientific">Pseudolycoriella hygida</name>
    <dbReference type="NCBI Taxonomy" id="35572"/>
    <lineage>
        <taxon>Eukaryota</taxon>
        <taxon>Metazoa</taxon>
        <taxon>Ecdysozoa</taxon>
        <taxon>Arthropoda</taxon>
        <taxon>Hexapoda</taxon>
        <taxon>Insecta</taxon>
        <taxon>Pterygota</taxon>
        <taxon>Neoptera</taxon>
        <taxon>Endopterygota</taxon>
        <taxon>Diptera</taxon>
        <taxon>Nematocera</taxon>
        <taxon>Sciaroidea</taxon>
        <taxon>Sciaridae</taxon>
        <taxon>Pseudolycoriella</taxon>
    </lineage>
</organism>
<accession>A0A9Q0MYC1</accession>
<keyword evidence="2" id="KW-1185">Reference proteome</keyword>
<dbReference type="AlphaFoldDB" id="A0A9Q0MYC1"/>
<sequence length="67" mass="7791">MDLRESTDVGGHFFPRWLSSQIFHNVFAKGQEARFDAMFLCGIHPICILYKHFDEMNANFLIPTNKS</sequence>
<protein>
    <submittedName>
        <fullName evidence="1">Uncharacterized protein</fullName>
    </submittedName>
</protein>
<evidence type="ECO:0000313" key="1">
    <source>
        <dbReference type="EMBL" id="KAJ6640165.1"/>
    </source>
</evidence>
<dbReference type="Proteomes" id="UP001151699">
    <property type="component" value="Chromosome X"/>
</dbReference>
<dbReference type="EMBL" id="WJQU01000003">
    <property type="protein sequence ID" value="KAJ6640165.1"/>
    <property type="molecule type" value="Genomic_DNA"/>
</dbReference>
<reference evidence="1" key="1">
    <citation type="submission" date="2022-07" db="EMBL/GenBank/DDBJ databases">
        <authorList>
            <person name="Trinca V."/>
            <person name="Uliana J.V.C."/>
            <person name="Torres T.T."/>
            <person name="Ward R.J."/>
            <person name="Monesi N."/>
        </authorList>
    </citation>
    <scope>NUCLEOTIDE SEQUENCE</scope>
    <source>
        <strain evidence="1">HSMRA1968</strain>
        <tissue evidence="1">Whole embryos</tissue>
    </source>
</reference>
<name>A0A9Q0MYC1_9DIPT</name>
<comment type="caution">
    <text evidence="1">The sequence shown here is derived from an EMBL/GenBank/DDBJ whole genome shotgun (WGS) entry which is preliminary data.</text>
</comment>
<gene>
    <name evidence="1" type="ORF">Bhyg_12914</name>
</gene>
<proteinExistence type="predicted"/>
<evidence type="ECO:0000313" key="2">
    <source>
        <dbReference type="Proteomes" id="UP001151699"/>
    </source>
</evidence>